<name>A0A814R5W0_9BILA</name>
<dbReference type="AlphaFoldDB" id="A0A814R5W0"/>
<dbReference type="InterPro" id="IPR036397">
    <property type="entry name" value="RNaseH_sf"/>
</dbReference>
<dbReference type="Proteomes" id="UP000663855">
    <property type="component" value="Unassembled WGS sequence"/>
</dbReference>
<gene>
    <name evidence="1" type="ORF">CJN711_LOCUS8464</name>
</gene>
<proteinExistence type="predicted"/>
<comment type="caution">
    <text evidence="1">The sequence shown here is derived from an EMBL/GenBank/DDBJ whole genome shotgun (WGS) entry which is preliminary data.</text>
</comment>
<dbReference type="EMBL" id="CAJNOV010003110">
    <property type="protein sequence ID" value="CAF1129033.1"/>
    <property type="molecule type" value="Genomic_DNA"/>
</dbReference>
<dbReference type="GO" id="GO:0003676">
    <property type="term" value="F:nucleic acid binding"/>
    <property type="evidence" value="ECO:0007669"/>
    <property type="project" value="InterPro"/>
</dbReference>
<accession>A0A814R5W0</accession>
<evidence type="ECO:0000313" key="1">
    <source>
        <dbReference type="EMBL" id="CAF1129033.1"/>
    </source>
</evidence>
<dbReference type="PANTHER" id="PTHR46068">
    <property type="entry name" value="PROTEIN CBG27172"/>
    <property type="match status" value="1"/>
</dbReference>
<sequence length="257" mass="29419">MKSEDLRKVVFRKYEDGDGVCNIFRDINGSLGLNTIKRWCKIIRHTGSIQLSTSPGAPRLTRVSKIIEKVKHKFDGKEMVTTRRLATDYGISKSSAHRILTEDLKLYAYKMTIEPKLTEEHKNIRKRFVYCIGNNIRKEDTMRALFSDEKMFDLDGIYNSQNQRIWVASRDEADEQSGIKIRQKFPEKVMVWLGACSKGVTPLVILGQGTVDHVEYIEKVLPIALKYGNDAFGKHWIFSTGWCETSHSSPNTKMVPG</sequence>
<reference evidence="1" key="1">
    <citation type="submission" date="2021-02" db="EMBL/GenBank/DDBJ databases">
        <authorList>
            <person name="Nowell W R."/>
        </authorList>
    </citation>
    <scope>NUCLEOTIDE SEQUENCE</scope>
</reference>
<dbReference type="PANTHER" id="PTHR46068:SF1">
    <property type="entry name" value="TRANSPOSASE IS30-LIKE HTH DOMAIN-CONTAINING PROTEIN"/>
    <property type="match status" value="1"/>
</dbReference>
<dbReference type="Gene3D" id="3.30.420.10">
    <property type="entry name" value="Ribonuclease H-like superfamily/Ribonuclease H"/>
    <property type="match status" value="1"/>
</dbReference>
<evidence type="ECO:0008006" key="3">
    <source>
        <dbReference type="Google" id="ProtNLM"/>
    </source>
</evidence>
<protein>
    <recommendedName>
        <fullName evidence="3">Transposase</fullName>
    </recommendedName>
</protein>
<evidence type="ECO:0000313" key="2">
    <source>
        <dbReference type="Proteomes" id="UP000663855"/>
    </source>
</evidence>
<organism evidence="1 2">
    <name type="scientific">Rotaria magnacalcarata</name>
    <dbReference type="NCBI Taxonomy" id="392030"/>
    <lineage>
        <taxon>Eukaryota</taxon>
        <taxon>Metazoa</taxon>
        <taxon>Spiralia</taxon>
        <taxon>Gnathifera</taxon>
        <taxon>Rotifera</taxon>
        <taxon>Eurotatoria</taxon>
        <taxon>Bdelloidea</taxon>
        <taxon>Philodinida</taxon>
        <taxon>Philodinidae</taxon>
        <taxon>Rotaria</taxon>
    </lineage>
</organism>